<protein>
    <recommendedName>
        <fullName evidence="3">Pseudouridine synthase</fullName>
        <ecNumber evidence="3">5.4.99.-</ecNumber>
    </recommendedName>
</protein>
<dbReference type="GO" id="GO:0003723">
    <property type="term" value="F:RNA binding"/>
    <property type="evidence" value="ECO:0007669"/>
    <property type="project" value="InterPro"/>
</dbReference>
<evidence type="ECO:0000256" key="3">
    <source>
        <dbReference type="RuleBase" id="RU003887"/>
    </source>
</evidence>
<dbReference type="EC" id="5.4.99.-" evidence="3"/>
<dbReference type="Pfam" id="PF00849">
    <property type="entry name" value="PseudoU_synth_2"/>
    <property type="match status" value="1"/>
</dbReference>
<dbReference type="PROSITE" id="PS01149">
    <property type="entry name" value="PSI_RSU"/>
    <property type="match status" value="1"/>
</dbReference>
<dbReference type="InterPro" id="IPR050343">
    <property type="entry name" value="RsuA_PseudoU_synthase"/>
</dbReference>
<feature type="compositionally biased region" description="Basic and acidic residues" evidence="4">
    <location>
        <begin position="203"/>
        <end position="221"/>
    </location>
</feature>
<sequence>MRAMAQLILFNKPYGVLTQFTDRENGRATLADYIDLPGVYAAGRLDRDSEGLLLLTDHGPLNAQIAHPKYKKPKTYLVQVDGEPTDQALDDLRNGVELKDGMTLPAKVRRIDEPANLWERDPPVRYRKEIPTSWIELTITEGRNRQVRRMTAAVGFPTLRLIRHAIGDWTLDGLAPGEWKIIDVDAPPATHRRLSPGSAKPPKRTELDAASDADARTDRPARPSRRKGGYKSARQRHQASHSASHSDENGTANQSGSARHKGSRKDNAKSGNRASARGGAKSRPGGGGRGNTRPGKG</sequence>
<dbReference type="NCBIfam" id="TIGR00093">
    <property type="entry name" value="pseudouridine synthase"/>
    <property type="match status" value="1"/>
</dbReference>
<dbReference type="EMBL" id="JAEKJW010000003">
    <property type="protein sequence ID" value="MBN8198547.1"/>
    <property type="molecule type" value="Genomic_DNA"/>
</dbReference>
<evidence type="ECO:0000256" key="1">
    <source>
        <dbReference type="ARBA" id="ARBA00008348"/>
    </source>
</evidence>
<reference evidence="6" key="1">
    <citation type="submission" date="2020-12" db="EMBL/GenBank/DDBJ databases">
        <title>Oil enriched cultivation method for isolating marine PHA-producing bacteria.</title>
        <authorList>
            <person name="Zheng W."/>
            <person name="Yu S."/>
            <person name="Huang Y."/>
        </authorList>
    </citation>
    <scope>NUCLEOTIDE SEQUENCE</scope>
    <source>
        <strain evidence="6">SY-2-3</strain>
    </source>
</reference>
<evidence type="ECO:0000256" key="2">
    <source>
        <dbReference type="ARBA" id="ARBA00023235"/>
    </source>
</evidence>
<dbReference type="Gene3D" id="3.30.70.1560">
    <property type="entry name" value="Alpha-L RNA-binding motif"/>
    <property type="match status" value="1"/>
</dbReference>
<name>A0A8I1SJM6_9PROT</name>
<dbReference type="InterPro" id="IPR020103">
    <property type="entry name" value="PsdUridine_synth_cat_dom_sf"/>
</dbReference>
<evidence type="ECO:0000259" key="5">
    <source>
        <dbReference type="Pfam" id="PF00849"/>
    </source>
</evidence>
<dbReference type="AlphaFoldDB" id="A0A8I1SJM6"/>
<feature type="domain" description="Pseudouridine synthase RsuA/RluA-like" evidence="5">
    <location>
        <begin position="6"/>
        <end position="153"/>
    </location>
</feature>
<evidence type="ECO:0000313" key="7">
    <source>
        <dbReference type="Proteomes" id="UP000664405"/>
    </source>
</evidence>
<feature type="compositionally biased region" description="Basic residues" evidence="4">
    <location>
        <begin position="222"/>
        <end position="239"/>
    </location>
</feature>
<proteinExistence type="inferred from homology"/>
<evidence type="ECO:0000256" key="4">
    <source>
        <dbReference type="SAM" id="MobiDB-lite"/>
    </source>
</evidence>
<dbReference type="GO" id="GO:0006364">
    <property type="term" value="P:rRNA processing"/>
    <property type="evidence" value="ECO:0007669"/>
    <property type="project" value="UniProtKB-ARBA"/>
</dbReference>
<dbReference type="GO" id="GO:0140098">
    <property type="term" value="F:catalytic activity, acting on RNA"/>
    <property type="evidence" value="ECO:0007669"/>
    <property type="project" value="UniProtKB-ARBA"/>
</dbReference>
<dbReference type="PANTHER" id="PTHR47683:SF2">
    <property type="entry name" value="RNA-BINDING S4 DOMAIN-CONTAINING PROTEIN"/>
    <property type="match status" value="1"/>
</dbReference>
<dbReference type="Proteomes" id="UP000664405">
    <property type="component" value="Unassembled WGS sequence"/>
</dbReference>
<dbReference type="InterPro" id="IPR018496">
    <property type="entry name" value="PsdUridine_synth_RsuA/RluB_CS"/>
</dbReference>
<dbReference type="InterPro" id="IPR042092">
    <property type="entry name" value="PsdUridine_s_RsuA/RluB/E/F_cat"/>
</dbReference>
<dbReference type="InterPro" id="IPR000748">
    <property type="entry name" value="PsdUridine_synth_RsuA/RluB/E/F"/>
</dbReference>
<feature type="region of interest" description="Disordered" evidence="4">
    <location>
        <begin position="188"/>
        <end position="297"/>
    </location>
</feature>
<dbReference type="Gene3D" id="3.30.70.580">
    <property type="entry name" value="Pseudouridine synthase I, catalytic domain, N-terminal subdomain"/>
    <property type="match status" value="1"/>
</dbReference>
<comment type="similarity">
    <text evidence="1 3">Belongs to the pseudouridine synthase RsuA family.</text>
</comment>
<feature type="compositionally biased region" description="Low complexity" evidence="4">
    <location>
        <begin position="269"/>
        <end position="283"/>
    </location>
</feature>
<dbReference type="GO" id="GO:0009982">
    <property type="term" value="F:pseudouridine synthase activity"/>
    <property type="evidence" value="ECO:0007669"/>
    <property type="project" value="InterPro"/>
</dbReference>
<comment type="caution">
    <text evidence="6">The sequence shown here is derived from an EMBL/GenBank/DDBJ whole genome shotgun (WGS) entry which is preliminary data.</text>
</comment>
<dbReference type="CDD" id="cd02566">
    <property type="entry name" value="PseudoU_synth_RluE"/>
    <property type="match status" value="1"/>
</dbReference>
<accession>A0A8I1SJM6</accession>
<dbReference type="PANTHER" id="PTHR47683">
    <property type="entry name" value="PSEUDOURIDINE SYNTHASE FAMILY PROTEIN-RELATED"/>
    <property type="match status" value="1"/>
</dbReference>
<evidence type="ECO:0000313" key="6">
    <source>
        <dbReference type="EMBL" id="MBN8198547.1"/>
    </source>
</evidence>
<dbReference type="InterPro" id="IPR006145">
    <property type="entry name" value="PsdUridine_synth_RsuA/RluA"/>
</dbReference>
<dbReference type="InterPro" id="IPR020094">
    <property type="entry name" value="TruA/RsuA/RluB/E/F_N"/>
</dbReference>
<dbReference type="GO" id="GO:0001522">
    <property type="term" value="P:pseudouridine synthesis"/>
    <property type="evidence" value="ECO:0007669"/>
    <property type="project" value="InterPro"/>
</dbReference>
<keyword evidence="2 3" id="KW-0413">Isomerase</keyword>
<dbReference type="SUPFAM" id="SSF55120">
    <property type="entry name" value="Pseudouridine synthase"/>
    <property type="match status" value="1"/>
</dbReference>
<gene>
    <name evidence="6" type="ORF">JF547_18900</name>
</gene>
<organism evidence="6 7">
    <name type="scientific">Thalassospira povalilytica</name>
    <dbReference type="NCBI Taxonomy" id="732237"/>
    <lineage>
        <taxon>Bacteria</taxon>
        <taxon>Pseudomonadati</taxon>
        <taxon>Pseudomonadota</taxon>
        <taxon>Alphaproteobacteria</taxon>
        <taxon>Rhodospirillales</taxon>
        <taxon>Thalassospiraceae</taxon>
        <taxon>Thalassospira</taxon>
    </lineage>
</organism>